<reference evidence="2" key="1">
    <citation type="journal article" date="2019" name="Int. J. Syst. Evol. Microbiol.">
        <title>The Global Catalogue of Microorganisms (GCM) 10K type strain sequencing project: providing services to taxonomists for standard genome sequencing and annotation.</title>
        <authorList>
            <consortium name="The Broad Institute Genomics Platform"/>
            <consortium name="The Broad Institute Genome Sequencing Center for Infectious Disease"/>
            <person name="Wu L."/>
            <person name="Ma J."/>
        </authorList>
    </citation>
    <scope>NUCLEOTIDE SEQUENCE [LARGE SCALE GENOMIC DNA]</scope>
    <source>
        <strain evidence="2">CCUG 55131</strain>
    </source>
</reference>
<dbReference type="RefSeq" id="WP_377388019.1">
    <property type="nucleotide sequence ID" value="NZ_JBHUIX010000005.1"/>
</dbReference>
<dbReference type="Proteomes" id="UP001597413">
    <property type="component" value="Unassembled WGS sequence"/>
</dbReference>
<dbReference type="EMBL" id="JBHUIX010000005">
    <property type="protein sequence ID" value="MFD2173480.1"/>
    <property type="molecule type" value="Genomic_DNA"/>
</dbReference>
<comment type="caution">
    <text evidence="1">The sequence shown here is derived from an EMBL/GenBank/DDBJ whole genome shotgun (WGS) entry which is preliminary data.</text>
</comment>
<sequence>MKFSNRVDVAVSADRLFAQLTDVAGIEEIARRKGVSMRRLDTLREIGAGMSWEVGFMLRGKPREMIVDVARFEPGRCTEYAGISSSFEVTLTLDFTTLEPNRTRLGTMLELRPRTLGARLLLQSARLGRANLDRRYNARIKSFLREIEARA</sequence>
<keyword evidence="2" id="KW-1185">Reference proteome</keyword>
<evidence type="ECO:0000313" key="2">
    <source>
        <dbReference type="Proteomes" id="UP001597413"/>
    </source>
</evidence>
<protein>
    <submittedName>
        <fullName evidence="1">SRPBCC family protein</fullName>
    </submittedName>
</protein>
<organism evidence="1 2">
    <name type="scientific">Rhodobacter lacus</name>
    <dbReference type="NCBI Taxonomy" id="1641972"/>
    <lineage>
        <taxon>Bacteria</taxon>
        <taxon>Pseudomonadati</taxon>
        <taxon>Pseudomonadota</taxon>
        <taxon>Alphaproteobacteria</taxon>
        <taxon>Rhodobacterales</taxon>
        <taxon>Rhodobacter group</taxon>
        <taxon>Rhodobacter</taxon>
    </lineage>
</organism>
<dbReference type="SUPFAM" id="SSF55961">
    <property type="entry name" value="Bet v1-like"/>
    <property type="match status" value="1"/>
</dbReference>
<dbReference type="InterPro" id="IPR023393">
    <property type="entry name" value="START-like_dom_sf"/>
</dbReference>
<name>A0ABW5A7E1_9RHOB</name>
<dbReference type="Gene3D" id="3.30.530.20">
    <property type="match status" value="1"/>
</dbReference>
<evidence type="ECO:0000313" key="1">
    <source>
        <dbReference type="EMBL" id="MFD2173480.1"/>
    </source>
</evidence>
<gene>
    <name evidence="1" type="ORF">ACFSM0_05170</name>
</gene>
<proteinExistence type="predicted"/>
<accession>A0ABW5A7E1</accession>